<dbReference type="GO" id="GO:0006284">
    <property type="term" value="P:base-excision repair"/>
    <property type="evidence" value="ECO:0007669"/>
    <property type="project" value="InterPro"/>
</dbReference>
<dbReference type="GO" id="GO:0046872">
    <property type="term" value="F:metal ion binding"/>
    <property type="evidence" value="ECO:0007669"/>
    <property type="project" value="UniProtKB-KW"/>
</dbReference>
<dbReference type="SUPFAM" id="SSF48150">
    <property type="entry name" value="DNA-glycosylase"/>
    <property type="match status" value="1"/>
</dbReference>
<evidence type="ECO:0000256" key="2">
    <source>
        <dbReference type="ARBA" id="ARBA00022763"/>
    </source>
</evidence>
<dbReference type="Proteomes" id="UP000702544">
    <property type="component" value="Unassembled WGS sequence"/>
</dbReference>
<dbReference type="Gene3D" id="1.10.340.30">
    <property type="entry name" value="Hypothetical protein, domain 2"/>
    <property type="match status" value="1"/>
</dbReference>
<dbReference type="InterPro" id="IPR004597">
    <property type="entry name" value="Tag"/>
</dbReference>
<evidence type="ECO:0000256" key="5">
    <source>
        <dbReference type="ARBA" id="ARBA00023204"/>
    </source>
</evidence>
<feature type="binding site" evidence="9">
    <location>
        <position position="187"/>
    </location>
    <ligand>
        <name>Zn(2+)</name>
        <dbReference type="ChEBI" id="CHEBI:29105"/>
    </ligand>
</feature>
<evidence type="ECO:0000256" key="4">
    <source>
        <dbReference type="ARBA" id="ARBA00022833"/>
    </source>
</evidence>
<dbReference type="PANTHER" id="PTHR31116:SF29">
    <property type="entry name" value="DNA GLYCOSYLASE SUPERFAMILY PROTEIN"/>
    <property type="match status" value="1"/>
</dbReference>
<evidence type="ECO:0000256" key="3">
    <source>
        <dbReference type="ARBA" id="ARBA00022801"/>
    </source>
</evidence>
<evidence type="ECO:0000256" key="1">
    <source>
        <dbReference type="ARBA" id="ARBA00022723"/>
    </source>
</evidence>
<feature type="binding site" evidence="9">
    <location>
        <position position="17"/>
    </location>
    <ligand>
        <name>Zn(2+)</name>
        <dbReference type="ChEBI" id="CHEBI:29105"/>
    </ligand>
</feature>
<feature type="binding site" evidence="9">
    <location>
        <position position="191"/>
    </location>
    <ligand>
        <name>Zn(2+)</name>
        <dbReference type="ChEBI" id="CHEBI:29105"/>
    </ligand>
</feature>
<comment type="function">
    <text evidence="7">Hydrolysis of the deoxyribose N-glycosidic bond to excise 3-methyladenine from the damaged DNA polymer formed by alkylation lesions.</text>
</comment>
<keyword evidence="2" id="KW-0227">DNA damage</keyword>
<comment type="caution">
    <text evidence="10">The sequence shown here is derived from an EMBL/GenBank/DDBJ whole genome shotgun (WGS) entry which is preliminary data.</text>
</comment>
<keyword evidence="3" id="KW-0378">Hydrolase</keyword>
<dbReference type="NCBIfam" id="TIGR00624">
    <property type="entry name" value="tag"/>
    <property type="match status" value="1"/>
</dbReference>
<dbReference type="PANTHER" id="PTHR31116">
    <property type="entry name" value="OS04G0501200 PROTEIN"/>
    <property type="match status" value="1"/>
</dbReference>
<evidence type="ECO:0000256" key="8">
    <source>
        <dbReference type="ARBA" id="ARBA00066766"/>
    </source>
</evidence>
<evidence type="ECO:0000256" key="6">
    <source>
        <dbReference type="ARBA" id="ARBA00052558"/>
    </source>
</evidence>
<accession>A0AAE4ZAE8</accession>
<evidence type="ECO:0000313" key="11">
    <source>
        <dbReference type="Proteomes" id="UP000702544"/>
    </source>
</evidence>
<dbReference type="GO" id="GO:0008725">
    <property type="term" value="F:DNA-3-methyladenine glycosylase activity"/>
    <property type="evidence" value="ECO:0007669"/>
    <property type="project" value="UniProtKB-EC"/>
</dbReference>
<evidence type="ECO:0000256" key="9">
    <source>
        <dbReference type="PIRSR" id="PIRSR604597-1"/>
    </source>
</evidence>
<evidence type="ECO:0000313" key="10">
    <source>
        <dbReference type="EMBL" id="NIR76659.1"/>
    </source>
</evidence>
<keyword evidence="1 9" id="KW-0479">Metal-binding</keyword>
<protein>
    <recommendedName>
        <fullName evidence="8">DNA-3-methyladenine glycosylase I</fullName>
        <ecNumber evidence="8">3.2.2.20</ecNumber>
    </recommendedName>
</protein>
<gene>
    <name evidence="10" type="ORF">GWO12_16385</name>
</gene>
<dbReference type="EC" id="3.2.2.20" evidence="8"/>
<keyword evidence="5" id="KW-0234">DNA repair</keyword>
<dbReference type="InterPro" id="IPR005019">
    <property type="entry name" value="Adenine_glyco"/>
</dbReference>
<keyword evidence="4 9" id="KW-0862">Zinc</keyword>
<evidence type="ECO:0000256" key="7">
    <source>
        <dbReference type="ARBA" id="ARBA00057608"/>
    </source>
</evidence>
<dbReference type="AlphaFoldDB" id="A0AAE4ZAE8"/>
<dbReference type="EMBL" id="JAACAK010000141">
    <property type="protein sequence ID" value="NIR76659.1"/>
    <property type="molecule type" value="Genomic_DNA"/>
</dbReference>
<feature type="binding site" evidence="9">
    <location>
        <position position="29"/>
    </location>
    <ligand>
        <name>Zn(2+)</name>
        <dbReference type="ChEBI" id="CHEBI:29105"/>
    </ligand>
</feature>
<dbReference type="FunFam" id="1.10.340.30:FF:000009">
    <property type="entry name" value="DNA-3-methyladenine glycosylase I"/>
    <property type="match status" value="1"/>
</dbReference>
<dbReference type="InterPro" id="IPR011257">
    <property type="entry name" value="DNA_glycosylase"/>
</dbReference>
<dbReference type="Pfam" id="PF03352">
    <property type="entry name" value="Adenine_glyco"/>
    <property type="match status" value="1"/>
</dbReference>
<proteinExistence type="predicted"/>
<organism evidence="10 11">
    <name type="scientific">Candidatus Kutchimonas denitrificans</name>
    <dbReference type="NCBI Taxonomy" id="3056748"/>
    <lineage>
        <taxon>Bacteria</taxon>
        <taxon>Pseudomonadati</taxon>
        <taxon>Gemmatimonadota</taxon>
        <taxon>Gemmatimonadia</taxon>
        <taxon>Candidatus Palauibacterales</taxon>
        <taxon>Candidatus Palauibacteraceae</taxon>
        <taxon>Candidatus Kutchimonas</taxon>
    </lineage>
</organism>
<sequence length="199" mass="22734">MTHDAPQTDERYTVGRCPWAGTPLSIAYHDEEWGVPVHDDRKLFELLILEGAQAGLSWETILKKRENYRRAFDGFDAEKMARYGQRKLDALLADPGIVRNRLKLAAAVRNARAFLQVREEHGSFDAYIWRFVDGSPIRNAWRELAELPARTPESEAMSKDLLKRGFKFVGPTICYAFMQAVGMVNDHLVGCFRYDEVGP</sequence>
<name>A0AAE4ZAE8_9BACT</name>
<comment type="catalytic activity">
    <reaction evidence="6">
        <text>Hydrolysis of alkylated DNA, releasing 3-methyladenine.</text>
        <dbReference type="EC" id="3.2.2.20"/>
    </reaction>
</comment>
<reference evidence="10 11" key="1">
    <citation type="submission" date="2020-01" db="EMBL/GenBank/DDBJ databases">
        <title>Genomes assembled from Gulf of Kutch pelagic sediment metagenomes.</title>
        <authorList>
            <person name="Chandrashekar M."/>
            <person name="Mahajan M.S."/>
            <person name="Dave K.J."/>
            <person name="Vatsa P."/>
            <person name="Nathani N.M."/>
        </authorList>
    </citation>
    <scope>NUCLEOTIDE SEQUENCE [LARGE SCALE GENOMIC DNA]</scope>
    <source>
        <strain evidence="10">KS3-K002</strain>
    </source>
</reference>